<protein>
    <submittedName>
        <fullName evidence="1">Uncharacterized protein</fullName>
    </submittedName>
</protein>
<comment type="caution">
    <text evidence="1">The sequence shown here is derived from an EMBL/GenBank/DDBJ whole genome shotgun (WGS) entry which is preliminary data.</text>
</comment>
<sequence>MADPKIYVGLNQDSHGLTQLGRIVVDAWLFGFLPETEDCAGWDLGRMQALMERVDAEWDKYGNLPSRLPPELRERHAALYARIMEEARRKGWNPELDEDE</sequence>
<accession>A0ABV0EGJ4</accession>
<name>A0ABV0EGJ4_9BURK</name>
<evidence type="ECO:0000313" key="2">
    <source>
        <dbReference type="Proteomes" id="UP001482231"/>
    </source>
</evidence>
<dbReference type="RefSeq" id="WP_347308886.1">
    <property type="nucleotide sequence ID" value="NZ_JBAJEX010000010.1"/>
</dbReference>
<gene>
    <name evidence="1" type="ORF">V6E02_11180</name>
</gene>
<proteinExistence type="predicted"/>
<organism evidence="1 2">
    <name type="scientific">Thiobacter aerophilum</name>
    <dbReference type="NCBI Taxonomy" id="3121275"/>
    <lineage>
        <taxon>Bacteria</taxon>
        <taxon>Pseudomonadati</taxon>
        <taxon>Pseudomonadota</taxon>
        <taxon>Betaproteobacteria</taxon>
        <taxon>Burkholderiales</taxon>
        <taxon>Thiobacteraceae</taxon>
        <taxon>Thiobacter</taxon>
    </lineage>
</organism>
<dbReference type="Proteomes" id="UP001482231">
    <property type="component" value="Unassembled WGS sequence"/>
</dbReference>
<evidence type="ECO:0000313" key="1">
    <source>
        <dbReference type="EMBL" id="MEO1767775.1"/>
    </source>
</evidence>
<dbReference type="EMBL" id="JBAJEX010000010">
    <property type="protein sequence ID" value="MEO1767775.1"/>
    <property type="molecule type" value="Genomic_DNA"/>
</dbReference>
<keyword evidence="2" id="KW-1185">Reference proteome</keyword>
<reference evidence="1 2" key="1">
    <citation type="submission" date="2024-02" db="EMBL/GenBank/DDBJ databases">
        <title>New thermophilic sulfur-oxidizing bacteria from a hot springs of the Uzon caldera (Kamchatka, Russia).</title>
        <authorList>
            <person name="Dukat A.M."/>
            <person name="Elcheninov A.G."/>
            <person name="Frolov E.N."/>
        </authorList>
    </citation>
    <scope>NUCLEOTIDE SEQUENCE [LARGE SCALE GENOMIC DNA]</scope>
    <source>
        <strain evidence="1 2">AK1</strain>
    </source>
</reference>